<dbReference type="InterPro" id="IPR011059">
    <property type="entry name" value="Metal-dep_hydrolase_composite"/>
</dbReference>
<evidence type="ECO:0000256" key="2">
    <source>
        <dbReference type="ARBA" id="ARBA00012782"/>
    </source>
</evidence>
<sequence length="607" mass="68771">MRAVFLFVYACEKENNHPNAQVILMSKGFSHYWTKKQIKKQLQVVRGELAPTMVLKDVTYLNSFRRVWLKANIWIMHDRIVYIGDEMPDPSDQTEIMEAEGKAAVPGYIEHHSHPFQLYNPLTLAEFAAVRGTTTMIGDNLPFFMHLPPQQGLALLDELQKSPVCLLWSARYDAQTELANGDDTFSYANMRRWLEHPYVVQGGELTDWPKVLQGDEQLMHSMLETKDMRKPIEGHLPGAGEKTLTQMALLGVDGDHESMSADDVFKRLNAGLNASLRYSSIRPDLPDLLRELHEKGLTCYDSLMMTTDGSPPHFMKQGVMEHLIALAVQEGVPFIDAVHMASWNVARHFYMDDVTGVLAPGRLANINLLPSTDDPFPEDVLAKGKWVRRHGEPCFPPIEVDWEAFGLHPLDLDWELKEVDFHFSMPLGMKMENEVIMKPYQIAHDLTGEELPADSDELFMVMLDRHGKWNVCTVIKGFAKSIYGFASSFSTTGDIMLIGRSKQGMREAFAELKRRKGGIVLMEEDRSVSAAVDLPIGGMFASLKLEEGLLNQEQHLREKLAEHGYPFGDPVYSLLFFSATHLPFVRITQKGIVDVKKKRVLFPALMR</sequence>
<dbReference type="Pfam" id="PF13382">
    <property type="entry name" value="Adenine_deam_C"/>
    <property type="match status" value="1"/>
</dbReference>
<dbReference type="EMBL" id="JBHSGK010000001">
    <property type="protein sequence ID" value="MFC4734953.1"/>
    <property type="molecule type" value="Genomic_DNA"/>
</dbReference>
<dbReference type="Gene3D" id="2.30.40.10">
    <property type="entry name" value="Urease, subunit C, domain 1"/>
    <property type="match status" value="1"/>
</dbReference>
<gene>
    <name evidence="7" type="ORF">ACFO4L_00010</name>
</gene>
<evidence type="ECO:0000313" key="8">
    <source>
        <dbReference type="Proteomes" id="UP001595896"/>
    </source>
</evidence>
<protein>
    <recommendedName>
        <fullName evidence="2">adenine deaminase</fullName>
        <ecNumber evidence="2">3.5.4.2</ecNumber>
    </recommendedName>
</protein>
<dbReference type="InterPro" id="IPR032466">
    <property type="entry name" value="Metal_Hydrolase"/>
</dbReference>
<keyword evidence="8" id="KW-1185">Reference proteome</keyword>
<evidence type="ECO:0000259" key="5">
    <source>
        <dbReference type="Pfam" id="PF01979"/>
    </source>
</evidence>
<dbReference type="InterPro" id="IPR006680">
    <property type="entry name" value="Amidohydro-rel"/>
</dbReference>
<evidence type="ECO:0000256" key="1">
    <source>
        <dbReference type="ARBA" id="ARBA00006773"/>
    </source>
</evidence>
<feature type="domain" description="Adenine deaminase C-terminal" evidence="6">
    <location>
        <begin position="453"/>
        <end position="598"/>
    </location>
</feature>
<comment type="similarity">
    <text evidence="1">Belongs to the metallo-dependent hydrolases superfamily. Adenine deaminase family.</text>
</comment>
<accession>A0ABV9NNL8</accession>
<evidence type="ECO:0000259" key="6">
    <source>
        <dbReference type="Pfam" id="PF13382"/>
    </source>
</evidence>
<proteinExistence type="inferred from homology"/>
<dbReference type="SUPFAM" id="SSF51338">
    <property type="entry name" value="Composite domain of metallo-dependent hydrolases"/>
    <property type="match status" value="1"/>
</dbReference>
<dbReference type="Gene3D" id="3.20.20.140">
    <property type="entry name" value="Metal-dependent hydrolases"/>
    <property type="match status" value="1"/>
</dbReference>
<dbReference type="PANTHER" id="PTHR11113:SF6">
    <property type="entry name" value="ADENINE DEAMINASE YERA-RELATED"/>
    <property type="match status" value="1"/>
</dbReference>
<dbReference type="EC" id="3.5.4.2" evidence="2"/>
<reference evidence="8" key="1">
    <citation type="journal article" date="2019" name="Int. J. Syst. Evol. Microbiol.">
        <title>The Global Catalogue of Microorganisms (GCM) 10K type strain sequencing project: providing services to taxonomists for standard genome sequencing and annotation.</title>
        <authorList>
            <consortium name="The Broad Institute Genomics Platform"/>
            <consortium name="The Broad Institute Genome Sequencing Center for Infectious Disease"/>
            <person name="Wu L."/>
            <person name="Ma J."/>
        </authorList>
    </citation>
    <scope>NUCLEOTIDE SEQUENCE [LARGE SCALE GENOMIC DNA]</scope>
    <source>
        <strain evidence="8">JCM 12165</strain>
    </source>
</reference>
<feature type="domain" description="Amidohydrolase-related" evidence="5">
    <location>
        <begin position="104"/>
        <end position="387"/>
    </location>
</feature>
<dbReference type="Proteomes" id="UP001595896">
    <property type="component" value="Unassembled WGS sequence"/>
</dbReference>
<comment type="caution">
    <text evidence="7">The sequence shown here is derived from an EMBL/GenBank/DDBJ whole genome shotgun (WGS) entry which is preliminary data.</text>
</comment>
<evidence type="ECO:0000313" key="7">
    <source>
        <dbReference type="EMBL" id="MFC4734953.1"/>
    </source>
</evidence>
<dbReference type="Pfam" id="PF01979">
    <property type="entry name" value="Amidohydro_1"/>
    <property type="match status" value="1"/>
</dbReference>
<dbReference type="InterPro" id="IPR026912">
    <property type="entry name" value="Adenine_deam_C"/>
</dbReference>
<dbReference type="SUPFAM" id="SSF51556">
    <property type="entry name" value="Metallo-dependent hydrolases"/>
    <property type="match status" value="1"/>
</dbReference>
<comment type="catalytic activity">
    <reaction evidence="4">
        <text>adenine + H2O + H(+) = hypoxanthine + NH4(+)</text>
        <dbReference type="Rhea" id="RHEA:23688"/>
        <dbReference type="ChEBI" id="CHEBI:15377"/>
        <dbReference type="ChEBI" id="CHEBI:15378"/>
        <dbReference type="ChEBI" id="CHEBI:16708"/>
        <dbReference type="ChEBI" id="CHEBI:17368"/>
        <dbReference type="ChEBI" id="CHEBI:28938"/>
        <dbReference type="EC" id="3.5.4.2"/>
    </reaction>
</comment>
<organism evidence="7 8">
    <name type="scientific">Bacillus daqingensis</name>
    <dbReference type="NCBI Taxonomy" id="872396"/>
    <lineage>
        <taxon>Bacteria</taxon>
        <taxon>Bacillati</taxon>
        <taxon>Bacillota</taxon>
        <taxon>Bacilli</taxon>
        <taxon>Bacillales</taxon>
        <taxon>Bacillaceae</taxon>
        <taxon>Bacillus</taxon>
    </lineage>
</organism>
<evidence type="ECO:0000256" key="3">
    <source>
        <dbReference type="ARBA" id="ARBA00022801"/>
    </source>
</evidence>
<evidence type="ECO:0000256" key="4">
    <source>
        <dbReference type="ARBA" id="ARBA00047720"/>
    </source>
</evidence>
<keyword evidence="3" id="KW-0378">Hydrolase</keyword>
<dbReference type="PANTHER" id="PTHR11113">
    <property type="entry name" value="N-ACETYLGLUCOSAMINE-6-PHOSPHATE DEACETYLASE"/>
    <property type="match status" value="1"/>
</dbReference>
<name>A0ABV9NNL8_9BACI</name>